<evidence type="ECO:0000256" key="1">
    <source>
        <dbReference type="SAM" id="SignalP"/>
    </source>
</evidence>
<protein>
    <submittedName>
        <fullName evidence="3">Uncharacterized protein LOC108569564</fullName>
    </submittedName>
</protein>
<reference evidence="3" key="1">
    <citation type="submission" date="2025-08" db="UniProtKB">
        <authorList>
            <consortium name="RefSeq"/>
        </authorList>
    </citation>
    <scope>IDENTIFICATION</scope>
    <source>
        <tissue evidence="3">Whole Larva</tissue>
    </source>
</reference>
<name>A0ABM1NIJ1_NICVS</name>
<proteinExistence type="predicted"/>
<organism evidence="2 3">
    <name type="scientific">Nicrophorus vespilloides</name>
    <name type="common">Boreal carrion beetle</name>
    <dbReference type="NCBI Taxonomy" id="110193"/>
    <lineage>
        <taxon>Eukaryota</taxon>
        <taxon>Metazoa</taxon>
        <taxon>Ecdysozoa</taxon>
        <taxon>Arthropoda</taxon>
        <taxon>Hexapoda</taxon>
        <taxon>Insecta</taxon>
        <taxon>Pterygota</taxon>
        <taxon>Neoptera</taxon>
        <taxon>Endopterygota</taxon>
        <taxon>Coleoptera</taxon>
        <taxon>Polyphaga</taxon>
        <taxon>Staphyliniformia</taxon>
        <taxon>Silphidae</taxon>
        <taxon>Nicrophorinae</taxon>
        <taxon>Nicrophorus</taxon>
    </lineage>
</organism>
<feature type="chain" id="PRO_5045390079" evidence="1">
    <location>
        <begin position="24"/>
        <end position="145"/>
    </location>
</feature>
<dbReference type="GeneID" id="108569564"/>
<keyword evidence="1" id="KW-0732">Signal</keyword>
<evidence type="ECO:0000313" key="3">
    <source>
        <dbReference type="RefSeq" id="XP_017786641.1"/>
    </source>
</evidence>
<feature type="signal peptide" evidence="1">
    <location>
        <begin position="1"/>
        <end position="23"/>
    </location>
</feature>
<evidence type="ECO:0000313" key="2">
    <source>
        <dbReference type="Proteomes" id="UP000695000"/>
    </source>
</evidence>
<keyword evidence="2" id="KW-1185">Reference proteome</keyword>
<dbReference type="RefSeq" id="XP_017786641.1">
    <property type="nucleotide sequence ID" value="XM_017931152.1"/>
</dbReference>
<dbReference type="Proteomes" id="UP000695000">
    <property type="component" value="Unplaced"/>
</dbReference>
<sequence length="145" mass="16437">MAKTDVHRIIFLSAILCILGVSGKSVDLPLWKTQTNEEMQELSKSDDPLFDPRSDVQDFDGFVGGEDVDEDGIEDPDDDDDDAYGMVRYDKRGFSILTRWKPFNRIGKQRTSIRDISRIPFTAYDVVSAETRAFSKPSGEPLRWG</sequence>
<gene>
    <name evidence="3" type="primary">LOC108569564</name>
</gene>
<accession>A0ABM1NIJ1</accession>